<dbReference type="Pfam" id="PF13417">
    <property type="entry name" value="GST_N_3"/>
    <property type="match status" value="1"/>
</dbReference>
<name>A0A165JVZ9_9BASI</name>
<accession>A0A165JVZ9</accession>
<gene>
    <name evidence="2" type="ORF">CALCODRAFT_479237</name>
</gene>
<dbReference type="SUPFAM" id="SSF47616">
    <property type="entry name" value="GST C-terminal domain-like"/>
    <property type="match status" value="1"/>
</dbReference>
<dbReference type="SUPFAM" id="SSF52833">
    <property type="entry name" value="Thioredoxin-like"/>
    <property type="match status" value="1"/>
</dbReference>
<evidence type="ECO:0000259" key="1">
    <source>
        <dbReference type="PROSITE" id="PS50404"/>
    </source>
</evidence>
<dbReference type="Pfam" id="PF22041">
    <property type="entry name" value="GST_C_7"/>
    <property type="match status" value="1"/>
</dbReference>
<dbReference type="InterPro" id="IPR054416">
    <property type="entry name" value="GST_UstS-like_C"/>
</dbReference>
<reference evidence="2 3" key="1">
    <citation type="journal article" date="2016" name="Mol. Biol. Evol.">
        <title>Comparative Genomics of Early-Diverging Mushroom-Forming Fungi Provides Insights into the Origins of Lignocellulose Decay Capabilities.</title>
        <authorList>
            <person name="Nagy L.G."/>
            <person name="Riley R."/>
            <person name="Tritt A."/>
            <person name="Adam C."/>
            <person name="Daum C."/>
            <person name="Floudas D."/>
            <person name="Sun H."/>
            <person name="Yadav J.S."/>
            <person name="Pangilinan J."/>
            <person name="Larsson K.H."/>
            <person name="Matsuura K."/>
            <person name="Barry K."/>
            <person name="Labutti K."/>
            <person name="Kuo R."/>
            <person name="Ohm R.A."/>
            <person name="Bhattacharya S.S."/>
            <person name="Shirouzu T."/>
            <person name="Yoshinaga Y."/>
            <person name="Martin F.M."/>
            <person name="Grigoriev I.V."/>
            <person name="Hibbett D.S."/>
        </authorList>
    </citation>
    <scope>NUCLEOTIDE SEQUENCE [LARGE SCALE GENOMIC DNA]</scope>
    <source>
        <strain evidence="2 3">HHB12733</strain>
    </source>
</reference>
<evidence type="ECO:0000313" key="3">
    <source>
        <dbReference type="Proteomes" id="UP000076842"/>
    </source>
</evidence>
<keyword evidence="3" id="KW-1185">Reference proteome</keyword>
<dbReference type="Proteomes" id="UP000076842">
    <property type="component" value="Unassembled WGS sequence"/>
</dbReference>
<dbReference type="PROSITE" id="PS50404">
    <property type="entry name" value="GST_NTER"/>
    <property type="match status" value="1"/>
</dbReference>
<dbReference type="EMBL" id="KV423917">
    <property type="protein sequence ID" value="KZT62346.1"/>
    <property type="molecule type" value="Genomic_DNA"/>
</dbReference>
<dbReference type="InterPro" id="IPR036249">
    <property type="entry name" value="Thioredoxin-like_sf"/>
</dbReference>
<proteinExistence type="predicted"/>
<dbReference type="Gene3D" id="1.20.1050.10">
    <property type="match status" value="1"/>
</dbReference>
<protein>
    <recommendedName>
        <fullName evidence="1">GST N-terminal domain-containing protein</fullName>
    </recommendedName>
</protein>
<feature type="domain" description="GST N-terminal" evidence="1">
    <location>
        <begin position="20"/>
        <end position="92"/>
    </location>
</feature>
<organism evidence="2 3">
    <name type="scientific">Calocera cornea HHB12733</name>
    <dbReference type="NCBI Taxonomy" id="1353952"/>
    <lineage>
        <taxon>Eukaryota</taxon>
        <taxon>Fungi</taxon>
        <taxon>Dikarya</taxon>
        <taxon>Basidiomycota</taxon>
        <taxon>Agaricomycotina</taxon>
        <taxon>Dacrymycetes</taxon>
        <taxon>Dacrymycetales</taxon>
        <taxon>Dacrymycetaceae</taxon>
        <taxon>Calocera</taxon>
    </lineage>
</organism>
<sequence>MSTDKLVFYDLHNAEGKCWSPNLWKVRLALRYKGIPFETVWLTYPDIKPTIGAYCQQDRDAPELPTIRHGSTWVYESWQIIQYLEKAYPDTPSLLYPSLPAVGFFEKYYTTVLFGSTRRHLLPKIPAIMDPRGAEYFARTRRERLGMPLEQYGEGSSVGDWRESLGVVVKQIGETGAYVFGEKLSFADILVASILLWMFKLDPKILEDTLGMYDGTEGEAFKAWFGKLRPLAEPDL</sequence>
<dbReference type="OrthoDB" id="4951845at2759"/>
<dbReference type="Gene3D" id="3.40.30.10">
    <property type="entry name" value="Glutaredoxin"/>
    <property type="match status" value="1"/>
</dbReference>
<evidence type="ECO:0000313" key="2">
    <source>
        <dbReference type="EMBL" id="KZT62346.1"/>
    </source>
</evidence>
<dbReference type="InterPro" id="IPR036282">
    <property type="entry name" value="Glutathione-S-Trfase_C_sf"/>
</dbReference>
<dbReference type="STRING" id="1353952.A0A165JVZ9"/>
<dbReference type="AlphaFoldDB" id="A0A165JVZ9"/>
<dbReference type="InParanoid" id="A0A165JVZ9"/>
<dbReference type="InterPro" id="IPR004045">
    <property type="entry name" value="Glutathione_S-Trfase_N"/>
</dbReference>